<feature type="region of interest" description="Disordered" evidence="1">
    <location>
        <begin position="1"/>
        <end position="66"/>
    </location>
</feature>
<gene>
    <name evidence="2" type="ORF">ILYODFUR_034483</name>
</gene>
<comment type="caution">
    <text evidence="2">The sequence shown here is derived from an EMBL/GenBank/DDBJ whole genome shotgun (WGS) entry which is preliminary data.</text>
</comment>
<dbReference type="Proteomes" id="UP001482620">
    <property type="component" value="Unassembled WGS sequence"/>
</dbReference>
<reference evidence="2 3" key="1">
    <citation type="submission" date="2021-06" db="EMBL/GenBank/DDBJ databases">
        <authorList>
            <person name="Palmer J.M."/>
        </authorList>
    </citation>
    <scope>NUCLEOTIDE SEQUENCE [LARGE SCALE GENOMIC DNA]</scope>
    <source>
        <strain evidence="3">if_2019</strain>
        <tissue evidence="2">Muscle</tissue>
    </source>
</reference>
<evidence type="ECO:0000313" key="3">
    <source>
        <dbReference type="Proteomes" id="UP001482620"/>
    </source>
</evidence>
<feature type="compositionally biased region" description="Low complexity" evidence="1">
    <location>
        <begin position="26"/>
        <end position="35"/>
    </location>
</feature>
<sequence length="94" mass="10021">MVPGRTLRRSEPQTSKGPPKHRNPRRTTAGTTATPENHKYTSGQRLQPPAGPGAGIPGATSPRTQEVVPFLPGAETGSFGFIQIIKSYVLGRTD</sequence>
<name>A0ABV0TP91_9TELE</name>
<evidence type="ECO:0000313" key="2">
    <source>
        <dbReference type="EMBL" id="MEQ2234737.1"/>
    </source>
</evidence>
<dbReference type="EMBL" id="JAHRIQ010040982">
    <property type="protein sequence ID" value="MEQ2234737.1"/>
    <property type="molecule type" value="Genomic_DNA"/>
</dbReference>
<organism evidence="2 3">
    <name type="scientific">Ilyodon furcidens</name>
    <name type="common">goldbreast splitfin</name>
    <dbReference type="NCBI Taxonomy" id="33524"/>
    <lineage>
        <taxon>Eukaryota</taxon>
        <taxon>Metazoa</taxon>
        <taxon>Chordata</taxon>
        <taxon>Craniata</taxon>
        <taxon>Vertebrata</taxon>
        <taxon>Euteleostomi</taxon>
        <taxon>Actinopterygii</taxon>
        <taxon>Neopterygii</taxon>
        <taxon>Teleostei</taxon>
        <taxon>Neoteleostei</taxon>
        <taxon>Acanthomorphata</taxon>
        <taxon>Ovalentaria</taxon>
        <taxon>Atherinomorphae</taxon>
        <taxon>Cyprinodontiformes</taxon>
        <taxon>Goodeidae</taxon>
        <taxon>Ilyodon</taxon>
    </lineage>
</organism>
<accession>A0ABV0TP91</accession>
<evidence type="ECO:0000256" key="1">
    <source>
        <dbReference type="SAM" id="MobiDB-lite"/>
    </source>
</evidence>
<proteinExistence type="predicted"/>
<keyword evidence="3" id="KW-1185">Reference proteome</keyword>
<protein>
    <submittedName>
        <fullName evidence="2">Uncharacterized protein</fullName>
    </submittedName>
</protein>